<evidence type="ECO:0000313" key="4">
    <source>
        <dbReference type="Proteomes" id="UP001596513"/>
    </source>
</evidence>
<feature type="signal peptide" evidence="1">
    <location>
        <begin position="1"/>
        <end position="21"/>
    </location>
</feature>
<reference evidence="4" key="1">
    <citation type="journal article" date="2019" name="Int. J. Syst. Evol. Microbiol.">
        <title>The Global Catalogue of Microorganisms (GCM) 10K type strain sequencing project: providing services to taxonomists for standard genome sequencing and annotation.</title>
        <authorList>
            <consortium name="The Broad Institute Genomics Platform"/>
            <consortium name="The Broad Institute Genome Sequencing Center for Infectious Disease"/>
            <person name="Wu L."/>
            <person name="Ma J."/>
        </authorList>
    </citation>
    <scope>NUCLEOTIDE SEQUENCE [LARGE SCALE GENOMIC DNA]</scope>
    <source>
        <strain evidence="4">JCM 19635</strain>
    </source>
</reference>
<sequence>MPMKTLFFALVGLLAAHQTLAKAPASGPKISADDDDAIRKVIDRMNANYTDHHFQDMATYTTPDVSWVNIVGMWWRGRAQVQAAHQAIFDNLFKGVAFTPGPVVIRAVTPEVAVVNATYHVGAFYPPDGVNRGTNKWGDNQNIVTLVMVKQQGRWLLTAGQNTQVDAKAKDPTVVSAK</sequence>
<gene>
    <name evidence="3" type="ORF">ACFQT0_12165</name>
</gene>
<comment type="caution">
    <text evidence="3">The sequence shown here is derived from an EMBL/GenBank/DDBJ whole genome shotgun (WGS) entry which is preliminary data.</text>
</comment>
<protein>
    <submittedName>
        <fullName evidence="3">SgcJ/EcaC family oxidoreductase</fullName>
    </submittedName>
</protein>
<dbReference type="SUPFAM" id="SSF54427">
    <property type="entry name" value="NTF2-like"/>
    <property type="match status" value="1"/>
</dbReference>
<dbReference type="InterPro" id="IPR011944">
    <property type="entry name" value="Steroid_delta5-4_isomerase"/>
</dbReference>
<name>A0ABW2U5G1_9BACT</name>
<feature type="domain" description="SnoaL-like" evidence="2">
    <location>
        <begin position="38"/>
        <end position="157"/>
    </location>
</feature>
<feature type="chain" id="PRO_5047108236" evidence="1">
    <location>
        <begin position="22"/>
        <end position="178"/>
    </location>
</feature>
<keyword evidence="4" id="KW-1185">Reference proteome</keyword>
<dbReference type="Pfam" id="PF13474">
    <property type="entry name" value="SnoaL_3"/>
    <property type="match status" value="1"/>
</dbReference>
<dbReference type="Gene3D" id="3.10.450.50">
    <property type="match status" value="1"/>
</dbReference>
<organism evidence="3 4">
    <name type="scientific">Hymenobacter humi</name>
    <dbReference type="NCBI Taxonomy" id="1411620"/>
    <lineage>
        <taxon>Bacteria</taxon>
        <taxon>Pseudomonadati</taxon>
        <taxon>Bacteroidota</taxon>
        <taxon>Cytophagia</taxon>
        <taxon>Cytophagales</taxon>
        <taxon>Hymenobacteraceae</taxon>
        <taxon>Hymenobacter</taxon>
    </lineage>
</organism>
<evidence type="ECO:0000313" key="3">
    <source>
        <dbReference type="EMBL" id="MFC7668056.1"/>
    </source>
</evidence>
<keyword evidence="1" id="KW-0732">Signal</keyword>
<dbReference type="RefSeq" id="WP_380203069.1">
    <property type="nucleotide sequence ID" value="NZ_JBHTEK010000001.1"/>
</dbReference>
<evidence type="ECO:0000256" key="1">
    <source>
        <dbReference type="SAM" id="SignalP"/>
    </source>
</evidence>
<dbReference type="Proteomes" id="UP001596513">
    <property type="component" value="Unassembled WGS sequence"/>
</dbReference>
<dbReference type="EMBL" id="JBHTEK010000001">
    <property type="protein sequence ID" value="MFC7668056.1"/>
    <property type="molecule type" value="Genomic_DNA"/>
</dbReference>
<dbReference type="InterPro" id="IPR037401">
    <property type="entry name" value="SnoaL-like"/>
</dbReference>
<dbReference type="InterPro" id="IPR032710">
    <property type="entry name" value="NTF2-like_dom_sf"/>
</dbReference>
<accession>A0ABW2U5G1</accession>
<evidence type="ECO:0000259" key="2">
    <source>
        <dbReference type="Pfam" id="PF13474"/>
    </source>
</evidence>
<proteinExistence type="predicted"/>
<dbReference type="NCBIfam" id="TIGR02246">
    <property type="entry name" value="SgcJ/EcaC family oxidoreductase"/>
    <property type="match status" value="1"/>
</dbReference>